<feature type="domain" description="HTH crp-type" evidence="5">
    <location>
        <begin position="135"/>
        <end position="206"/>
    </location>
</feature>
<protein>
    <submittedName>
        <fullName evidence="6">Helix-turn-helix domain-containing protein</fullName>
    </submittedName>
</protein>
<dbReference type="Pfam" id="PF00027">
    <property type="entry name" value="cNMP_binding"/>
    <property type="match status" value="1"/>
</dbReference>
<dbReference type="InterPro" id="IPR000595">
    <property type="entry name" value="cNMP-bd_dom"/>
</dbReference>
<dbReference type="Proteomes" id="UP000609531">
    <property type="component" value="Unassembled WGS sequence"/>
</dbReference>
<dbReference type="InterPro" id="IPR018335">
    <property type="entry name" value="Tscrpt_reg_HTH_Crp-type_CS"/>
</dbReference>
<dbReference type="SMART" id="SM00419">
    <property type="entry name" value="HTH_CRP"/>
    <property type="match status" value="1"/>
</dbReference>
<dbReference type="SUPFAM" id="SSF46785">
    <property type="entry name" value="Winged helix' DNA-binding domain"/>
    <property type="match status" value="1"/>
</dbReference>
<sequence length="251" mass="27381">MFATSVASPALPEALWPVPASTLRWDSQEHLFHEGDPVSAIFTIESGAVVIYRTARDGCRQIHGIRFQGELVGIGYNVTYGVSAVAVRPTSARAVSRATLDRLLDNDPTLARQMMRALTSELRRTSNLLMVIGSRTAIGRVAACLIDFSNRAADSDDTFVLPLSRGEMGDLLGLTIETVSRAMTRLKVLGIIALRRTDTVTIRKRATLLALAEEDGDGAARGRLCACSEARCTRYPPNEMTTTENRRPPVH</sequence>
<evidence type="ECO:0000259" key="5">
    <source>
        <dbReference type="PROSITE" id="PS51063"/>
    </source>
</evidence>
<dbReference type="GO" id="GO:0003700">
    <property type="term" value="F:DNA-binding transcription factor activity"/>
    <property type="evidence" value="ECO:0007669"/>
    <property type="project" value="InterPro"/>
</dbReference>
<keyword evidence="3" id="KW-0804">Transcription</keyword>
<dbReference type="InterPro" id="IPR050397">
    <property type="entry name" value="Env_Response_Regulators"/>
</dbReference>
<dbReference type="PRINTS" id="PR00034">
    <property type="entry name" value="HTHCRP"/>
</dbReference>
<dbReference type="AlphaFoldDB" id="A0A934IMK0"/>
<evidence type="ECO:0000256" key="2">
    <source>
        <dbReference type="ARBA" id="ARBA00023125"/>
    </source>
</evidence>
<dbReference type="InterPro" id="IPR036390">
    <property type="entry name" value="WH_DNA-bd_sf"/>
</dbReference>
<dbReference type="Pfam" id="PF13545">
    <property type="entry name" value="HTH_Crp_2"/>
    <property type="match status" value="1"/>
</dbReference>
<dbReference type="SUPFAM" id="SSF51206">
    <property type="entry name" value="cAMP-binding domain-like"/>
    <property type="match status" value="1"/>
</dbReference>
<dbReference type="InterPro" id="IPR018490">
    <property type="entry name" value="cNMP-bd_dom_sf"/>
</dbReference>
<dbReference type="InterPro" id="IPR014710">
    <property type="entry name" value="RmlC-like_jellyroll"/>
</dbReference>
<evidence type="ECO:0000256" key="1">
    <source>
        <dbReference type="ARBA" id="ARBA00023015"/>
    </source>
</evidence>
<dbReference type="PROSITE" id="PS50042">
    <property type="entry name" value="CNMP_BINDING_3"/>
    <property type="match status" value="1"/>
</dbReference>
<dbReference type="PROSITE" id="PS00042">
    <property type="entry name" value="HTH_CRP_1"/>
    <property type="match status" value="1"/>
</dbReference>
<evidence type="ECO:0000259" key="4">
    <source>
        <dbReference type="PROSITE" id="PS50042"/>
    </source>
</evidence>
<feature type="domain" description="Cyclic nucleotide-binding" evidence="4">
    <location>
        <begin position="25"/>
        <end position="121"/>
    </location>
</feature>
<dbReference type="InterPro" id="IPR012318">
    <property type="entry name" value="HTH_CRP"/>
</dbReference>
<organism evidence="6 7">
    <name type="scientific">Acuticoccus mangrovi</name>
    <dbReference type="NCBI Taxonomy" id="2796142"/>
    <lineage>
        <taxon>Bacteria</taxon>
        <taxon>Pseudomonadati</taxon>
        <taxon>Pseudomonadota</taxon>
        <taxon>Alphaproteobacteria</taxon>
        <taxon>Hyphomicrobiales</taxon>
        <taxon>Amorphaceae</taxon>
        <taxon>Acuticoccus</taxon>
    </lineage>
</organism>
<evidence type="ECO:0000313" key="6">
    <source>
        <dbReference type="EMBL" id="MBJ3776597.1"/>
    </source>
</evidence>
<accession>A0A934IMK0</accession>
<dbReference type="PANTHER" id="PTHR24567">
    <property type="entry name" value="CRP FAMILY TRANSCRIPTIONAL REGULATORY PROTEIN"/>
    <property type="match status" value="1"/>
</dbReference>
<dbReference type="Gene3D" id="2.60.120.10">
    <property type="entry name" value="Jelly Rolls"/>
    <property type="match status" value="1"/>
</dbReference>
<dbReference type="EMBL" id="JAEKJA010000010">
    <property type="protein sequence ID" value="MBJ3776597.1"/>
    <property type="molecule type" value="Genomic_DNA"/>
</dbReference>
<dbReference type="InterPro" id="IPR036388">
    <property type="entry name" value="WH-like_DNA-bd_sf"/>
</dbReference>
<evidence type="ECO:0000313" key="7">
    <source>
        <dbReference type="Proteomes" id="UP000609531"/>
    </source>
</evidence>
<comment type="caution">
    <text evidence="6">The sequence shown here is derived from an EMBL/GenBank/DDBJ whole genome shotgun (WGS) entry which is preliminary data.</text>
</comment>
<dbReference type="CDD" id="cd00092">
    <property type="entry name" value="HTH_CRP"/>
    <property type="match status" value="1"/>
</dbReference>
<keyword evidence="1" id="KW-0805">Transcription regulation</keyword>
<reference evidence="6" key="1">
    <citation type="submission" date="2020-12" db="EMBL/GenBank/DDBJ databases">
        <title>Bacterial taxonomy.</title>
        <authorList>
            <person name="Pan X."/>
        </authorList>
    </citation>
    <scope>NUCLEOTIDE SEQUENCE</scope>
    <source>
        <strain evidence="6">B2012</strain>
    </source>
</reference>
<dbReference type="PROSITE" id="PS51063">
    <property type="entry name" value="HTH_CRP_2"/>
    <property type="match status" value="1"/>
</dbReference>
<keyword evidence="2" id="KW-0238">DNA-binding</keyword>
<dbReference type="RefSeq" id="WP_198882501.1">
    <property type="nucleotide sequence ID" value="NZ_JAEKJA010000010.1"/>
</dbReference>
<dbReference type="PANTHER" id="PTHR24567:SF75">
    <property type="entry name" value="FUMARATE AND NITRATE REDUCTION REGULATORY PROTEIN"/>
    <property type="match status" value="1"/>
</dbReference>
<evidence type="ECO:0000256" key="3">
    <source>
        <dbReference type="ARBA" id="ARBA00023163"/>
    </source>
</evidence>
<gene>
    <name evidence="6" type="ORF">JCR33_12905</name>
</gene>
<dbReference type="GO" id="GO:0003677">
    <property type="term" value="F:DNA binding"/>
    <property type="evidence" value="ECO:0007669"/>
    <property type="project" value="UniProtKB-KW"/>
</dbReference>
<dbReference type="CDD" id="cd00038">
    <property type="entry name" value="CAP_ED"/>
    <property type="match status" value="1"/>
</dbReference>
<dbReference type="GO" id="GO:0005829">
    <property type="term" value="C:cytosol"/>
    <property type="evidence" value="ECO:0007669"/>
    <property type="project" value="TreeGrafter"/>
</dbReference>
<keyword evidence="7" id="KW-1185">Reference proteome</keyword>
<dbReference type="Gene3D" id="1.10.10.10">
    <property type="entry name" value="Winged helix-like DNA-binding domain superfamily/Winged helix DNA-binding domain"/>
    <property type="match status" value="1"/>
</dbReference>
<name>A0A934IMK0_9HYPH</name>
<proteinExistence type="predicted"/>